<keyword evidence="4" id="KW-1185">Reference proteome</keyword>
<dbReference type="Proteomes" id="UP000250179">
    <property type="component" value="Chromosome"/>
</dbReference>
<dbReference type="AlphaFoldDB" id="A0A2Z2MFS9"/>
<evidence type="ECO:0000313" key="3">
    <source>
        <dbReference type="EMBL" id="ASJ03602.1"/>
    </source>
</evidence>
<dbReference type="KEGG" id="tprf:A3L09_10200"/>
<feature type="transmembrane region" description="Helical" evidence="1">
    <location>
        <begin position="12"/>
        <end position="34"/>
    </location>
</feature>
<evidence type="ECO:0000313" key="4">
    <source>
        <dbReference type="Proteomes" id="UP000250179"/>
    </source>
</evidence>
<feature type="transmembrane region" description="Helical" evidence="1">
    <location>
        <begin position="40"/>
        <end position="60"/>
    </location>
</feature>
<keyword evidence="1" id="KW-1133">Transmembrane helix</keyword>
<dbReference type="PIRSF" id="PIRSF018671">
    <property type="entry name" value="UCP018671"/>
    <property type="match status" value="1"/>
</dbReference>
<organism evidence="3 4">
    <name type="scientific">Thermococcus profundus</name>
    <dbReference type="NCBI Taxonomy" id="49899"/>
    <lineage>
        <taxon>Archaea</taxon>
        <taxon>Methanobacteriati</taxon>
        <taxon>Methanobacteriota</taxon>
        <taxon>Thermococci</taxon>
        <taxon>Thermococcales</taxon>
        <taxon>Thermococcaceae</taxon>
        <taxon>Thermococcus</taxon>
    </lineage>
</organism>
<gene>
    <name evidence="3" type="ORF">A3L09_10200</name>
</gene>
<sequence>MEQKSEPQGLWRYWDLFTIIALSLLLDLFIAFFPDSILRKVLGLAFVLFFPGYVFITALFPERKELDNLERLALSFGLSIAVVPLIGLVLNYTPWGIRLTPILVSLTLFNIVLAVAAVYRRKTAINPWIPWMTPEDIKRELEWDSASRLDKALTVALIIAIIISLVTLGYVVTHPKPGEAFTEFYILGPGGKAADYPTKLLPGENGTVIIGIVNHEHRNVTYYVQIWLVNLTWDSATNTTIIHEMYPMPGWFNVTLPHVPVNIEGNWTPQFKTNYTFSIDKPGKWQVWFLLFKDNPPELPPAPPDGNYAETDARNLILEAVNGTIQSLKLNVEVEKV</sequence>
<keyword evidence="1" id="KW-0812">Transmembrane</keyword>
<feature type="transmembrane region" description="Helical" evidence="1">
    <location>
        <begin position="152"/>
        <end position="172"/>
    </location>
</feature>
<accession>A0A2Z2MFS9</accession>
<dbReference type="OrthoDB" id="82282at2157"/>
<dbReference type="GeneID" id="33320790"/>
<dbReference type="EMBL" id="CP014862">
    <property type="protein sequence ID" value="ASJ03602.1"/>
    <property type="molecule type" value="Genomic_DNA"/>
</dbReference>
<feature type="domain" description="DUF1616" evidence="2">
    <location>
        <begin position="19"/>
        <end position="300"/>
    </location>
</feature>
<dbReference type="InterPro" id="IPR011674">
    <property type="entry name" value="DUF1616"/>
</dbReference>
<proteinExistence type="predicted"/>
<feature type="transmembrane region" description="Helical" evidence="1">
    <location>
        <begin position="72"/>
        <end position="93"/>
    </location>
</feature>
<keyword evidence="1" id="KW-0472">Membrane</keyword>
<evidence type="ECO:0000259" key="2">
    <source>
        <dbReference type="Pfam" id="PF07760"/>
    </source>
</evidence>
<reference evidence="3 4" key="1">
    <citation type="submission" date="2016-03" db="EMBL/GenBank/DDBJ databases">
        <title>Complete genome sequence of Thermococcus profundus strain DT5432.</title>
        <authorList>
            <person name="Oger P.M."/>
        </authorList>
    </citation>
    <scope>NUCLEOTIDE SEQUENCE [LARGE SCALE GENOMIC DNA]</scope>
    <source>
        <strain evidence="3 4">DT 5432</strain>
    </source>
</reference>
<evidence type="ECO:0000256" key="1">
    <source>
        <dbReference type="SAM" id="Phobius"/>
    </source>
</evidence>
<name>A0A2Z2MFS9_THEPR</name>
<protein>
    <recommendedName>
        <fullName evidence="2">DUF1616 domain-containing protein</fullName>
    </recommendedName>
</protein>
<feature type="transmembrane region" description="Helical" evidence="1">
    <location>
        <begin position="99"/>
        <end position="119"/>
    </location>
</feature>
<dbReference type="InterPro" id="IPR014495">
    <property type="entry name" value="UCP018671"/>
</dbReference>
<dbReference type="RefSeq" id="WP_088858859.1">
    <property type="nucleotide sequence ID" value="NZ_CP014862.1"/>
</dbReference>
<dbReference type="Pfam" id="PF07760">
    <property type="entry name" value="DUF1616"/>
    <property type="match status" value="1"/>
</dbReference>